<dbReference type="Proteomes" id="UP000249091">
    <property type="component" value="Chromosome 1"/>
</dbReference>
<accession>A0A2X4U6I5</accession>
<evidence type="ECO:0000313" key="2">
    <source>
        <dbReference type="Proteomes" id="UP000249091"/>
    </source>
</evidence>
<gene>
    <name evidence="1" type="ORF">NCTC10994_02823</name>
</gene>
<dbReference type="EMBL" id="LS483468">
    <property type="protein sequence ID" value="SQI34591.1"/>
    <property type="molecule type" value="Genomic_DNA"/>
</dbReference>
<protein>
    <submittedName>
        <fullName evidence="1">Uncharacterized protein</fullName>
    </submittedName>
</protein>
<name>A0A2X4U6I5_9NOCA</name>
<evidence type="ECO:0000313" key="1">
    <source>
        <dbReference type="EMBL" id="SQI34591.1"/>
    </source>
</evidence>
<reference evidence="1 2" key="1">
    <citation type="submission" date="2018-06" db="EMBL/GenBank/DDBJ databases">
        <authorList>
            <consortium name="Pathogen Informatics"/>
            <person name="Doyle S."/>
        </authorList>
    </citation>
    <scope>NUCLEOTIDE SEQUENCE [LARGE SCALE GENOMIC DNA]</scope>
    <source>
        <strain evidence="1 2">NCTC10994</strain>
    </source>
</reference>
<sequence>MSRRQAWVGRPVPFGLVASRWTRRLFGGGRTDDPAALRAHDAMVAAFLDMDKRQSVAEASVVASHEIAPERGLLRVWEPIRHKCYLAAEAYLQLARTEPGDELSPAAAYEQVTHQIADAARTLDQFYESNRGHLEHAVTVAQTAPQLAQRVGADARGALEALDLPGNRAFADYPSVRATTEALQRALRNLDSAVGAGTVRTAAHRVEETTAAFREALAEAPGREAEARNTLASVTTRLGAVRTRSEGLSPAYSALLREFNAASSADLSGNEQQALLLLERAAEELEVARTSLRAGNPEQALAQAGVVRAELAQAEALVDAVTERLATLRAVKADPDAKVRDVRFRLRDAQHLAVQRGLTAEWGSVLDAQLDRIDRAVDALSGVHPDYWAYVKDLDAVSTFITGVVNRMRGRNTDR</sequence>
<proteinExistence type="predicted"/>
<organism evidence="1 2">
    <name type="scientific">Rhodococcus coprophilus</name>
    <dbReference type="NCBI Taxonomy" id="38310"/>
    <lineage>
        <taxon>Bacteria</taxon>
        <taxon>Bacillati</taxon>
        <taxon>Actinomycetota</taxon>
        <taxon>Actinomycetes</taxon>
        <taxon>Mycobacteriales</taxon>
        <taxon>Nocardiaceae</taxon>
        <taxon>Rhodococcus</taxon>
    </lineage>
</organism>
<keyword evidence="2" id="KW-1185">Reference proteome</keyword>
<dbReference type="AlphaFoldDB" id="A0A2X4U6I5"/>
<dbReference type="STRING" id="1219011.GCA_001895045_02390"/>
<dbReference type="KEGG" id="rcr:NCTC10994_02823"/>